<sequence length="200" mass="23591">MESHDVQLSDMVSLGKELTTVFEGTREAELSEKCASIITEIRQLQQKQREQLKQQIQELINQEELEMENVKENGEKTETDNQVKSVQEQIKAEKEHLGEITKKCGELKKTLREHKEEQEKLKIEEQKLKHNTAHAIPKNKYDVQLYNTLSSIRWQFDCEPDEIQGYICNKNDVKPFSLNGKKVSKFFVANYLWDMMEEEW</sequence>
<dbReference type="GO" id="GO:0051301">
    <property type="term" value="P:cell division"/>
    <property type="evidence" value="ECO:0007669"/>
    <property type="project" value="UniProtKB-UniRule"/>
</dbReference>
<comment type="subcellular location">
    <subcellularLocation>
        <location evidence="12">Nucleus</location>
    </subcellularLocation>
    <subcellularLocation>
        <location evidence="12">Chromosome</location>
        <location evidence="12">Centromere</location>
        <location evidence="12">Kinetochore</location>
    </subcellularLocation>
</comment>
<feature type="coiled-coil region" evidence="13">
    <location>
        <begin position="27"/>
        <end position="131"/>
    </location>
</feature>
<evidence type="ECO:0000256" key="9">
    <source>
        <dbReference type="ARBA" id="ARBA00023306"/>
    </source>
</evidence>
<dbReference type="GO" id="GO:0007059">
    <property type="term" value="P:chromosome segregation"/>
    <property type="evidence" value="ECO:0007669"/>
    <property type="project" value="TreeGrafter"/>
</dbReference>
<proteinExistence type="inferred from homology"/>
<keyword evidence="3 12" id="KW-0158">Chromosome</keyword>
<evidence type="ECO:0000313" key="16">
    <source>
        <dbReference type="RefSeq" id="XP_022316197.1"/>
    </source>
</evidence>
<name>A0A8B8CP69_CRAVI</name>
<evidence type="ECO:0000256" key="10">
    <source>
        <dbReference type="ARBA" id="ARBA00023328"/>
    </source>
</evidence>
<dbReference type="GO" id="GO:0031262">
    <property type="term" value="C:Ndc80 complex"/>
    <property type="evidence" value="ECO:0007669"/>
    <property type="project" value="TreeGrafter"/>
</dbReference>
<dbReference type="PANTHER" id="PTHR22142:SF2">
    <property type="entry name" value="KINETOCHORE PROTEIN SPC24"/>
    <property type="match status" value="1"/>
</dbReference>
<dbReference type="GO" id="GO:0008017">
    <property type="term" value="F:microtubule binding"/>
    <property type="evidence" value="ECO:0007669"/>
    <property type="project" value="TreeGrafter"/>
</dbReference>
<dbReference type="GeneID" id="111119912"/>
<dbReference type="PANTHER" id="PTHR22142">
    <property type="match status" value="1"/>
</dbReference>
<evidence type="ECO:0000256" key="5">
    <source>
        <dbReference type="ARBA" id="ARBA00022776"/>
    </source>
</evidence>
<evidence type="ECO:0000256" key="7">
    <source>
        <dbReference type="ARBA" id="ARBA00023054"/>
    </source>
</evidence>
<evidence type="ECO:0000256" key="12">
    <source>
        <dbReference type="RuleBase" id="RU368011"/>
    </source>
</evidence>
<gene>
    <name evidence="15 16" type="primary">LOC111119912</name>
</gene>
<comment type="similarity">
    <text evidence="1 12">Belongs to the SPC24 family.</text>
</comment>
<accession>A0A8B8CP69</accession>
<evidence type="ECO:0000256" key="3">
    <source>
        <dbReference type="ARBA" id="ARBA00022454"/>
    </source>
</evidence>
<evidence type="ECO:0000313" key="15">
    <source>
        <dbReference type="RefSeq" id="XP_022316196.1"/>
    </source>
</evidence>
<evidence type="ECO:0000256" key="4">
    <source>
        <dbReference type="ARBA" id="ARBA00022618"/>
    </source>
</evidence>
<reference evidence="15 16" key="1">
    <citation type="submission" date="2025-04" db="UniProtKB">
        <authorList>
            <consortium name="RefSeq"/>
        </authorList>
    </citation>
    <scope>IDENTIFICATION</scope>
    <source>
        <tissue evidence="15 16">Whole sample</tissue>
    </source>
</reference>
<keyword evidence="4 12" id="KW-0132">Cell division</keyword>
<dbReference type="RefSeq" id="XP_022316196.1">
    <property type="nucleotide sequence ID" value="XM_022460488.1"/>
</dbReference>
<dbReference type="KEGG" id="cvn:111119912"/>
<keyword evidence="5 12" id="KW-0498">Mitosis</keyword>
<evidence type="ECO:0000313" key="14">
    <source>
        <dbReference type="Proteomes" id="UP000694844"/>
    </source>
</evidence>
<evidence type="ECO:0000256" key="1">
    <source>
        <dbReference type="ARBA" id="ARBA00007804"/>
    </source>
</evidence>
<dbReference type="OrthoDB" id="6432863at2759"/>
<evidence type="ECO:0000256" key="6">
    <source>
        <dbReference type="ARBA" id="ARBA00022838"/>
    </source>
</evidence>
<dbReference type="RefSeq" id="XP_022316197.1">
    <property type="nucleotide sequence ID" value="XM_022460489.1"/>
</dbReference>
<evidence type="ECO:0000256" key="11">
    <source>
        <dbReference type="ARBA" id="ARBA00045419"/>
    </source>
</evidence>
<dbReference type="InterPro" id="IPR013252">
    <property type="entry name" value="Ndc80_Spc24"/>
</dbReference>
<dbReference type="Proteomes" id="UP000694844">
    <property type="component" value="Chromosome 2"/>
</dbReference>
<dbReference type="Gene3D" id="3.30.160.570">
    <property type="entry name" value="Ncd80 complex, Spc24 subunit"/>
    <property type="match status" value="1"/>
</dbReference>
<keyword evidence="8 12" id="KW-0539">Nucleus</keyword>
<dbReference type="GO" id="GO:0005634">
    <property type="term" value="C:nucleus"/>
    <property type="evidence" value="ECO:0007669"/>
    <property type="project" value="UniProtKB-SubCell"/>
</dbReference>
<keyword evidence="14" id="KW-1185">Reference proteome</keyword>
<dbReference type="AlphaFoldDB" id="A0A8B8CP69"/>
<protein>
    <recommendedName>
        <fullName evidence="2 12">Kinetochore protein Spc24</fullName>
    </recommendedName>
</protein>
<keyword evidence="10 12" id="KW-0137">Centromere</keyword>
<evidence type="ECO:0000256" key="2">
    <source>
        <dbReference type="ARBA" id="ARBA00013690"/>
    </source>
</evidence>
<keyword evidence="6 12" id="KW-0995">Kinetochore</keyword>
<organism evidence="14 15">
    <name type="scientific">Crassostrea virginica</name>
    <name type="common">Eastern oyster</name>
    <dbReference type="NCBI Taxonomy" id="6565"/>
    <lineage>
        <taxon>Eukaryota</taxon>
        <taxon>Metazoa</taxon>
        <taxon>Spiralia</taxon>
        <taxon>Lophotrochozoa</taxon>
        <taxon>Mollusca</taxon>
        <taxon>Bivalvia</taxon>
        <taxon>Autobranchia</taxon>
        <taxon>Pteriomorphia</taxon>
        <taxon>Ostreida</taxon>
        <taxon>Ostreoidea</taxon>
        <taxon>Ostreidae</taxon>
        <taxon>Crassostrea</taxon>
    </lineage>
</organism>
<comment type="subunit">
    <text evidence="12">Component of the NDC80 complex.</text>
</comment>
<dbReference type="CDD" id="cd11565">
    <property type="entry name" value="RWD_Spc24"/>
    <property type="match status" value="1"/>
</dbReference>
<keyword evidence="7 13" id="KW-0175">Coiled coil</keyword>
<keyword evidence="9 12" id="KW-0131">Cell cycle</keyword>
<evidence type="ECO:0000256" key="8">
    <source>
        <dbReference type="ARBA" id="ARBA00023242"/>
    </source>
</evidence>
<evidence type="ECO:0000256" key="13">
    <source>
        <dbReference type="SAM" id="Coils"/>
    </source>
</evidence>
<dbReference type="Pfam" id="PF08286">
    <property type="entry name" value="Spc24"/>
    <property type="match status" value="1"/>
</dbReference>
<comment type="function">
    <text evidence="11">Acts as a component of the essential kinetochore-associated NDC80 complex, which is required for chromosome segregation and spindle checkpoint activity. Required for kinetochore integrity and the organization of stable microtubule binding sites in the outer plate of the kinetochore. The NDC80 complex synergistically enhances the affinity of the SKA1 complex for microtubules and may allow the NDC80 complex to track depolymerizing microtubules.</text>
</comment>